<feature type="transmembrane region" description="Helical" evidence="1">
    <location>
        <begin position="197"/>
        <end position="216"/>
    </location>
</feature>
<feature type="domain" description="Acyltransferase 3" evidence="2">
    <location>
        <begin position="2"/>
        <end position="324"/>
    </location>
</feature>
<dbReference type="PANTHER" id="PTHR23028">
    <property type="entry name" value="ACETYLTRANSFERASE"/>
    <property type="match status" value="1"/>
</dbReference>
<accession>A0A1H4CRU2</accession>
<feature type="transmembrane region" description="Helical" evidence="1">
    <location>
        <begin position="252"/>
        <end position="274"/>
    </location>
</feature>
<keyword evidence="3" id="KW-0012">Acyltransferase</keyword>
<feature type="transmembrane region" description="Helical" evidence="1">
    <location>
        <begin position="42"/>
        <end position="58"/>
    </location>
</feature>
<gene>
    <name evidence="3" type="ORF">SAMN05192564_102444</name>
</gene>
<name>A0A1H4CRU2_9BURK</name>
<keyword evidence="4" id="KW-1185">Reference proteome</keyword>
<sequence length="360" mass="39979">MWVVITHMVPWVLTIQKQAAIPIALTSVMNWLTSLFQANGETHPAVVGFIILSGYCIHRSGLRSYRDDIVSYAVRRFFRIYPVFFIATIFGVAAFLVGFAINSAAVPSVSGTFSISAVHVVEKLVALEAINPNGYFSSIQGNGPLQTVAVEMWLYAAYPAALLLIDRWSERAWWLLMFICWSASIAINTYVPEWRPWSYNSSLIAFLPFWWLGAKFADKRFAAKLKRFIVAPALVWLLISFDHAWGGQVAQLLAAIRQVAFAMCFACLVSSLDALRNTPDNAVSELGAAGYSIYAFHAPIVYTAVLLGAPWWLIVAIVIVAGLVSFRFLETPMIRRGKLVAAKFRTSSEPAMQSAITPKR</sequence>
<dbReference type="GO" id="GO:0016747">
    <property type="term" value="F:acyltransferase activity, transferring groups other than amino-acyl groups"/>
    <property type="evidence" value="ECO:0007669"/>
    <property type="project" value="InterPro"/>
</dbReference>
<feature type="transmembrane region" description="Helical" evidence="1">
    <location>
        <begin position="311"/>
        <end position="329"/>
    </location>
</feature>
<reference evidence="4" key="1">
    <citation type="submission" date="2016-10" db="EMBL/GenBank/DDBJ databases">
        <authorList>
            <person name="Varghese N."/>
            <person name="Submissions S."/>
        </authorList>
    </citation>
    <scope>NUCLEOTIDE SEQUENCE [LARGE SCALE GENOMIC DNA]</scope>
    <source>
        <strain evidence="4">LMG 24000</strain>
    </source>
</reference>
<organism evidence="3 4">
    <name type="scientific">Paraburkholderia sartisoli</name>
    <dbReference type="NCBI Taxonomy" id="83784"/>
    <lineage>
        <taxon>Bacteria</taxon>
        <taxon>Pseudomonadati</taxon>
        <taxon>Pseudomonadota</taxon>
        <taxon>Betaproteobacteria</taxon>
        <taxon>Burkholderiales</taxon>
        <taxon>Burkholderiaceae</taxon>
        <taxon>Paraburkholderia</taxon>
    </lineage>
</organism>
<evidence type="ECO:0000313" key="4">
    <source>
        <dbReference type="Proteomes" id="UP000198638"/>
    </source>
</evidence>
<keyword evidence="1" id="KW-0812">Transmembrane</keyword>
<dbReference type="GO" id="GO:0016787">
    <property type="term" value="F:hydrolase activity"/>
    <property type="evidence" value="ECO:0007669"/>
    <property type="project" value="UniProtKB-KW"/>
</dbReference>
<feature type="transmembrane region" description="Helical" evidence="1">
    <location>
        <begin position="172"/>
        <end position="191"/>
    </location>
</feature>
<dbReference type="Pfam" id="PF01757">
    <property type="entry name" value="Acyl_transf_3"/>
    <property type="match status" value="1"/>
</dbReference>
<feature type="transmembrane region" description="Helical" evidence="1">
    <location>
        <begin position="78"/>
        <end position="101"/>
    </location>
</feature>
<feature type="transmembrane region" description="Helical" evidence="1">
    <location>
        <begin position="145"/>
        <end position="165"/>
    </location>
</feature>
<dbReference type="EMBL" id="FNRQ01000002">
    <property type="protein sequence ID" value="SEA62999.1"/>
    <property type="molecule type" value="Genomic_DNA"/>
</dbReference>
<keyword evidence="3" id="KW-0808">Transferase</keyword>
<proteinExistence type="predicted"/>
<keyword evidence="3" id="KW-0378">Hydrolase</keyword>
<dbReference type="Proteomes" id="UP000198638">
    <property type="component" value="Unassembled WGS sequence"/>
</dbReference>
<dbReference type="AlphaFoldDB" id="A0A1H4CRU2"/>
<feature type="transmembrane region" description="Helical" evidence="1">
    <location>
        <begin position="228"/>
        <end position="246"/>
    </location>
</feature>
<keyword evidence="1" id="KW-0472">Membrane</keyword>
<keyword evidence="1" id="KW-1133">Transmembrane helix</keyword>
<dbReference type="InterPro" id="IPR002656">
    <property type="entry name" value="Acyl_transf_3_dom"/>
</dbReference>
<dbReference type="InterPro" id="IPR050879">
    <property type="entry name" value="Acyltransferase_3"/>
</dbReference>
<feature type="transmembrane region" description="Helical" evidence="1">
    <location>
        <begin position="286"/>
        <end position="305"/>
    </location>
</feature>
<protein>
    <submittedName>
        <fullName evidence="3">Peptidoglycan/LPS O-acetylase OafA/YrhL, contains acyltransferase and SGNH-hydrolase domains</fullName>
    </submittedName>
</protein>
<evidence type="ECO:0000313" key="3">
    <source>
        <dbReference type="EMBL" id="SEA62999.1"/>
    </source>
</evidence>
<evidence type="ECO:0000256" key="1">
    <source>
        <dbReference type="SAM" id="Phobius"/>
    </source>
</evidence>
<evidence type="ECO:0000259" key="2">
    <source>
        <dbReference type="Pfam" id="PF01757"/>
    </source>
</evidence>